<dbReference type="InterPro" id="IPR002126">
    <property type="entry name" value="Cadherin-like_dom"/>
</dbReference>
<keyword evidence="1" id="KW-0812">Transmembrane</keyword>
<dbReference type="Pfam" id="PF00028">
    <property type="entry name" value="Cadherin"/>
    <property type="match status" value="1"/>
</dbReference>
<feature type="domain" description="Cadherin" evidence="4">
    <location>
        <begin position="29"/>
        <end position="139"/>
    </location>
</feature>
<dbReference type="PANTHER" id="PTHR24026:SF126">
    <property type="entry name" value="PROTOCADHERIN FAT 4"/>
    <property type="match status" value="1"/>
</dbReference>
<reference evidence="5" key="2">
    <citation type="submission" date="2020-11" db="EMBL/GenBank/DDBJ databases">
        <authorList>
            <person name="McCartney M.A."/>
            <person name="Auch B."/>
            <person name="Kono T."/>
            <person name="Mallez S."/>
            <person name="Becker A."/>
            <person name="Gohl D.M."/>
            <person name="Silverstein K.A.T."/>
            <person name="Koren S."/>
            <person name="Bechman K.B."/>
            <person name="Herman A."/>
            <person name="Abrahante J.E."/>
            <person name="Garbe J."/>
        </authorList>
    </citation>
    <scope>NUCLEOTIDE SEQUENCE</scope>
    <source>
        <strain evidence="5">Duluth1</strain>
        <tissue evidence="5">Whole animal</tissue>
    </source>
</reference>
<dbReference type="Proteomes" id="UP000828390">
    <property type="component" value="Unassembled WGS sequence"/>
</dbReference>
<evidence type="ECO:0000256" key="1">
    <source>
        <dbReference type="ARBA" id="ARBA00022692"/>
    </source>
</evidence>
<dbReference type="GO" id="GO:0005509">
    <property type="term" value="F:calcium ion binding"/>
    <property type="evidence" value="ECO:0007669"/>
    <property type="project" value="UniProtKB-UniRule"/>
</dbReference>
<dbReference type="PRINTS" id="PR00205">
    <property type="entry name" value="CADHERIN"/>
</dbReference>
<evidence type="ECO:0000259" key="4">
    <source>
        <dbReference type="PROSITE" id="PS50268"/>
    </source>
</evidence>
<gene>
    <name evidence="5" type="ORF">DPMN_032894</name>
</gene>
<dbReference type="Gene3D" id="2.60.40.60">
    <property type="entry name" value="Cadherins"/>
    <property type="match status" value="3"/>
</dbReference>
<dbReference type="PANTHER" id="PTHR24026">
    <property type="entry name" value="FAT ATYPICAL CADHERIN-RELATED"/>
    <property type="match status" value="1"/>
</dbReference>
<dbReference type="GO" id="GO:0005886">
    <property type="term" value="C:plasma membrane"/>
    <property type="evidence" value="ECO:0007669"/>
    <property type="project" value="UniProtKB-SubCell"/>
</dbReference>
<evidence type="ECO:0000256" key="3">
    <source>
        <dbReference type="PROSITE-ProRule" id="PRU00043"/>
    </source>
</evidence>
<comment type="caution">
    <text evidence="5">The sequence shown here is derived from an EMBL/GenBank/DDBJ whole genome shotgun (WGS) entry which is preliminary data.</text>
</comment>
<dbReference type="PROSITE" id="PS50268">
    <property type="entry name" value="CADHERIN_2"/>
    <property type="match status" value="3"/>
</dbReference>
<sequence length="382" mass="42114">MDKILVNAIYIWGIIQLVYSNSPPQFQTVWAGKVFNVSEGASNGHLITTFSVTDPDGDTMYLSAVNADTQEFFAISPSSGTGSITANLSTAKKLDCDPPRPNLITLRIRVKDRSGDDGNSVDASLILQITDVNDENPQFTSSQFYWKIDENTWPIADFTFRASDNDRTYSYNYQSIQFSLHSSSEDKEYLETFSVTTSIVGTIAVANITLRKPLDFENITYYELRINSTDNFGKGNTVSNDFVIRVQDVQDTGNTILVVSAVDGDFGVPRQINYTLLPGPCSSLFQIDSAGRISTKKMIAIDDLPEGRICQLTVQAYEVIPGMHSGTDKTSSTTDVWVTILDANGENPANCKNNGNILANYDILLPTMWIATLVGNLLRLLN</sequence>
<dbReference type="CDD" id="cd11304">
    <property type="entry name" value="Cadherin_repeat"/>
    <property type="match status" value="3"/>
</dbReference>
<dbReference type="SUPFAM" id="SSF49313">
    <property type="entry name" value="Cadherin-like"/>
    <property type="match status" value="3"/>
</dbReference>
<evidence type="ECO:0000313" key="5">
    <source>
        <dbReference type="EMBL" id="KAH3869725.1"/>
    </source>
</evidence>
<dbReference type="GO" id="GO:0007156">
    <property type="term" value="P:homophilic cell adhesion via plasma membrane adhesion molecules"/>
    <property type="evidence" value="ECO:0007669"/>
    <property type="project" value="InterPro"/>
</dbReference>
<keyword evidence="6" id="KW-1185">Reference proteome</keyword>
<name>A0A9D4M4P1_DREPO</name>
<keyword evidence="2" id="KW-1133">Transmembrane helix</keyword>
<keyword evidence="3" id="KW-0106">Calcium</keyword>
<protein>
    <recommendedName>
        <fullName evidence="4">Cadherin domain-containing protein</fullName>
    </recommendedName>
</protein>
<dbReference type="SMART" id="SM00112">
    <property type="entry name" value="CA"/>
    <property type="match status" value="3"/>
</dbReference>
<accession>A0A9D4M4P1</accession>
<feature type="domain" description="Cadherin" evidence="4">
    <location>
        <begin position="253"/>
        <end position="350"/>
    </location>
</feature>
<reference evidence="5" key="1">
    <citation type="journal article" date="2019" name="bioRxiv">
        <title>The Genome of the Zebra Mussel, Dreissena polymorpha: A Resource for Invasive Species Research.</title>
        <authorList>
            <person name="McCartney M.A."/>
            <person name="Auch B."/>
            <person name="Kono T."/>
            <person name="Mallez S."/>
            <person name="Zhang Y."/>
            <person name="Obille A."/>
            <person name="Becker A."/>
            <person name="Abrahante J.E."/>
            <person name="Garbe J."/>
            <person name="Badalamenti J.P."/>
            <person name="Herman A."/>
            <person name="Mangelson H."/>
            <person name="Liachko I."/>
            <person name="Sullivan S."/>
            <person name="Sone E.D."/>
            <person name="Koren S."/>
            <person name="Silverstein K.A.T."/>
            <person name="Beckman K.B."/>
            <person name="Gohl D.M."/>
        </authorList>
    </citation>
    <scope>NUCLEOTIDE SEQUENCE</scope>
    <source>
        <strain evidence="5">Duluth1</strain>
        <tissue evidence="5">Whole animal</tissue>
    </source>
</reference>
<dbReference type="AlphaFoldDB" id="A0A9D4M4P1"/>
<evidence type="ECO:0000313" key="6">
    <source>
        <dbReference type="Proteomes" id="UP000828390"/>
    </source>
</evidence>
<evidence type="ECO:0000256" key="2">
    <source>
        <dbReference type="ARBA" id="ARBA00022989"/>
    </source>
</evidence>
<dbReference type="EMBL" id="JAIWYP010000002">
    <property type="protein sequence ID" value="KAH3869725.1"/>
    <property type="molecule type" value="Genomic_DNA"/>
</dbReference>
<feature type="domain" description="Cadherin" evidence="4">
    <location>
        <begin position="140"/>
        <end position="257"/>
    </location>
</feature>
<dbReference type="InterPro" id="IPR015919">
    <property type="entry name" value="Cadherin-like_sf"/>
</dbReference>
<organism evidence="5 6">
    <name type="scientific">Dreissena polymorpha</name>
    <name type="common">Zebra mussel</name>
    <name type="synonym">Mytilus polymorpha</name>
    <dbReference type="NCBI Taxonomy" id="45954"/>
    <lineage>
        <taxon>Eukaryota</taxon>
        <taxon>Metazoa</taxon>
        <taxon>Spiralia</taxon>
        <taxon>Lophotrochozoa</taxon>
        <taxon>Mollusca</taxon>
        <taxon>Bivalvia</taxon>
        <taxon>Autobranchia</taxon>
        <taxon>Heteroconchia</taxon>
        <taxon>Euheterodonta</taxon>
        <taxon>Imparidentia</taxon>
        <taxon>Neoheterodontei</taxon>
        <taxon>Myida</taxon>
        <taxon>Dreissenoidea</taxon>
        <taxon>Dreissenidae</taxon>
        <taxon>Dreissena</taxon>
    </lineage>
</organism>
<keyword evidence="2" id="KW-0472">Membrane</keyword>
<proteinExistence type="predicted"/>